<dbReference type="InterPro" id="IPR012677">
    <property type="entry name" value="Nucleotide-bd_a/b_plait_sf"/>
</dbReference>
<accession>A0A9D1A1R1</accession>
<dbReference type="AlphaFoldDB" id="A0A9D1A1R1"/>
<dbReference type="CDD" id="cd00165">
    <property type="entry name" value="S4"/>
    <property type="match status" value="1"/>
</dbReference>
<evidence type="ECO:0000313" key="4">
    <source>
        <dbReference type="Proteomes" id="UP000824250"/>
    </source>
</evidence>
<proteinExistence type="predicted"/>
<evidence type="ECO:0000259" key="2">
    <source>
        <dbReference type="Pfam" id="PF17774"/>
    </source>
</evidence>
<dbReference type="SUPFAM" id="SSF55174">
    <property type="entry name" value="Alpha-L RNA-binding motif"/>
    <property type="match status" value="1"/>
</dbReference>
<dbReference type="EMBL" id="DVGC01000001">
    <property type="protein sequence ID" value="HIR04386.1"/>
    <property type="molecule type" value="Genomic_DNA"/>
</dbReference>
<evidence type="ECO:0000256" key="1">
    <source>
        <dbReference type="PROSITE-ProRule" id="PRU00182"/>
    </source>
</evidence>
<dbReference type="Proteomes" id="UP000824250">
    <property type="component" value="Unassembled WGS sequence"/>
</dbReference>
<feature type="domain" description="Ribosome-associated protein quality control protein P2 RNA-binding" evidence="2">
    <location>
        <begin position="94"/>
        <end position="153"/>
    </location>
</feature>
<gene>
    <name evidence="3" type="ORF">IAB28_00205</name>
</gene>
<dbReference type="PROSITE" id="PS50889">
    <property type="entry name" value="S4"/>
    <property type="match status" value="1"/>
</dbReference>
<dbReference type="Gene3D" id="3.30.70.330">
    <property type="match status" value="1"/>
</dbReference>
<reference evidence="3" key="2">
    <citation type="journal article" date="2021" name="PeerJ">
        <title>Extensive microbial diversity within the chicken gut microbiome revealed by metagenomics and culture.</title>
        <authorList>
            <person name="Gilroy R."/>
            <person name="Ravi A."/>
            <person name="Getino M."/>
            <person name="Pursley I."/>
            <person name="Horton D.L."/>
            <person name="Alikhan N.F."/>
            <person name="Baker D."/>
            <person name="Gharbi K."/>
            <person name="Hall N."/>
            <person name="Watson M."/>
            <person name="Adriaenssens E.M."/>
            <person name="Foster-Nyarko E."/>
            <person name="Jarju S."/>
            <person name="Secka A."/>
            <person name="Antonio M."/>
            <person name="Oren A."/>
            <person name="Chaudhuri R.R."/>
            <person name="La Ragione R."/>
            <person name="Hildebrand F."/>
            <person name="Pallen M.J."/>
        </authorList>
    </citation>
    <scope>NUCLEOTIDE SEQUENCE</scope>
    <source>
        <strain evidence="3">CHK180-2868</strain>
    </source>
</reference>
<keyword evidence="1" id="KW-0694">RNA-binding</keyword>
<organism evidence="3 4">
    <name type="scientific">Candidatus Copromonas faecavium</name>
    <name type="common">nom. illeg.</name>
    <dbReference type="NCBI Taxonomy" id="2840740"/>
    <lineage>
        <taxon>Bacteria</taxon>
        <taxon>Bacillati</taxon>
        <taxon>Bacillota</taxon>
        <taxon>Clostridia</taxon>
        <taxon>Lachnospirales</taxon>
        <taxon>Lachnospiraceae</taxon>
        <taxon>Candidatus Copromonas (nom. illeg.)</taxon>
    </lineage>
</organism>
<protein>
    <submittedName>
        <fullName evidence="3">RNA-binding protein</fullName>
    </submittedName>
</protein>
<dbReference type="GO" id="GO:0003723">
    <property type="term" value="F:RNA binding"/>
    <property type="evidence" value="ECO:0007669"/>
    <property type="project" value="UniProtKB-KW"/>
</dbReference>
<dbReference type="Pfam" id="PF17774">
    <property type="entry name" value="YlmH_RBD"/>
    <property type="match status" value="1"/>
</dbReference>
<dbReference type="Gene3D" id="3.10.290.10">
    <property type="entry name" value="RNA-binding S4 domain"/>
    <property type="match status" value="1"/>
</dbReference>
<comment type="caution">
    <text evidence="3">The sequence shown here is derived from an EMBL/GenBank/DDBJ whole genome shotgun (WGS) entry which is preliminary data.</text>
</comment>
<dbReference type="InterPro" id="IPR040591">
    <property type="entry name" value="RqcP2_RBD"/>
</dbReference>
<name>A0A9D1A1R1_9FIRM</name>
<dbReference type="Gene3D" id="3.30.1370.160">
    <property type="match status" value="1"/>
</dbReference>
<reference evidence="3" key="1">
    <citation type="submission" date="2020-10" db="EMBL/GenBank/DDBJ databases">
        <authorList>
            <person name="Gilroy R."/>
        </authorList>
    </citation>
    <scope>NUCLEOTIDE SEQUENCE</scope>
    <source>
        <strain evidence="3">CHK180-2868</strain>
    </source>
</reference>
<evidence type="ECO:0000313" key="3">
    <source>
        <dbReference type="EMBL" id="HIR04386.1"/>
    </source>
</evidence>
<dbReference type="InterPro" id="IPR036986">
    <property type="entry name" value="S4_RNA-bd_sf"/>
</dbReference>
<sequence length="251" mass="27944">MEKEEQLFRKRICELAALSYERDIPVHTNFLTLNEQAVFQSISATLPPVKYELAGGSAMSERKVLCFLPSYEEEPGQLPFSCVEIRPSNPRFSESLTHRDFLGAIMNLGIERDMIGDILSNGQGAYVFVMNPMVSYLTEQLTTVRKTPVSLSVREDPAAFPQPEFERLEGTLSSVRLDAVIALCGRMSRGKAADLIEGEKALLNGQPCMSVSRQMKEGEVLSLRGIGKFRLESIGAPTKKGRIPVVILKYR</sequence>